<feature type="transmembrane region" description="Helical" evidence="1">
    <location>
        <begin position="138"/>
        <end position="157"/>
    </location>
</feature>
<dbReference type="InterPro" id="IPR037185">
    <property type="entry name" value="EmrE-like"/>
</dbReference>
<dbReference type="PANTHER" id="PTHR22911">
    <property type="entry name" value="ACYL-MALONYL CONDENSING ENZYME-RELATED"/>
    <property type="match status" value="1"/>
</dbReference>
<dbReference type="SUPFAM" id="SSF103481">
    <property type="entry name" value="Multidrug resistance efflux transporter EmrE"/>
    <property type="match status" value="2"/>
</dbReference>
<proteinExistence type="predicted"/>
<dbReference type="InterPro" id="IPR000620">
    <property type="entry name" value="EamA_dom"/>
</dbReference>
<protein>
    <submittedName>
        <fullName evidence="3">DMT family transporter</fullName>
    </submittedName>
</protein>
<feature type="transmembrane region" description="Helical" evidence="1">
    <location>
        <begin position="56"/>
        <end position="81"/>
    </location>
</feature>
<accession>A0ABU5EDE0</accession>
<keyword evidence="1" id="KW-0472">Membrane</keyword>
<dbReference type="RefSeq" id="WP_320508493.1">
    <property type="nucleotide sequence ID" value="NZ_JAXCLW010000002.1"/>
</dbReference>
<feature type="transmembrane region" description="Helical" evidence="1">
    <location>
        <begin position="192"/>
        <end position="214"/>
    </location>
</feature>
<feature type="domain" description="EamA" evidence="2">
    <location>
        <begin position="139"/>
        <end position="264"/>
    </location>
</feature>
<evidence type="ECO:0000259" key="2">
    <source>
        <dbReference type="Pfam" id="PF00892"/>
    </source>
</evidence>
<reference evidence="3 4" key="1">
    <citation type="journal article" date="2016" name="Antonie Van Leeuwenhoek">
        <title>Dongia soli sp. nov., isolated from soil from Dokdo, Korea.</title>
        <authorList>
            <person name="Kim D.U."/>
            <person name="Lee H."/>
            <person name="Kim H."/>
            <person name="Kim S.G."/>
            <person name="Ka J.O."/>
        </authorList>
    </citation>
    <scope>NUCLEOTIDE SEQUENCE [LARGE SCALE GENOMIC DNA]</scope>
    <source>
        <strain evidence="3 4">D78</strain>
    </source>
</reference>
<dbReference type="Proteomes" id="UP001279642">
    <property type="component" value="Unassembled WGS sequence"/>
</dbReference>
<dbReference type="Pfam" id="PF00892">
    <property type="entry name" value="EamA"/>
    <property type="match status" value="2"/>
</dbReference>
<gene>
    <name evidence="3" type="ORF">SMD27_11435</name>
</gene>
<feature type="transmembrane region" description="Helical" evidence="1">
    <location>
        <begin position="87"/>
        <end position="106"/>
    </location>
</feature>
<keyword evidence="1" id="KW-0812">Transmembrane</keyword>
<comment type="caution">
    <text evidence="3">The sequence shown here is derived from an EMBL/GenBank/DDBJ whole genome shotgun (WGS) entry which is preliminary data.</text>
</comment>
<evidence type="ECO:0000313" key="4">
    <source>
        <dbReference type="Proteomes" id="UP001279642"/>
    </source>
</evidence>
<dbReference type="EMBL" id="JAXCLW010000002">
    <property type="protein sequence ID" value="MDY0883458.1"/>
    <property type="molecule type" value="Genomic_DNA"/>
</dbReference>
<feature type="transmembrane region" description="Helical" evidence="1">
    <location>
        <begin position="113"/>
        <end position="132"/>
    </location>
</feature>
<keyword evidence="1" id="KW-1133">Transmembrane helix</keyword>
<evidence type="ECO:0000256" key="1">
    <source>
        <dbReference type="SAM" id="Phobius"/>
    </source>
</evidence>
<name>A0ABU5EDE0_9PROT</name>
<feature type="transmembrane region" description="Helical" evidence="1">
    <location>
        <begin position="169"/>
        <end position="186"/>
    </location>
</feature>
<dbReference type="PANTHER" id="PTHR22911:SF135">
    <property type="entry name" value="BLR4310 PROTEIN"/>
    <property type="match status" value="1"/>
</dbReference>
<feature type="transmembrane region" description="Helical" evidence="1">
    <location>
        <begin position="250"/>
        <end position="269"/>
    </location>
</feature>
<feature type="transmembrane region" description="Helical" evidence="1">
    <location>
        <begin position="226"/>
        <end position="244"/>
    </location>
</feature>
<evidence type="ECO:0000313" key="3">
    <source>
        <dbReference type="EMBL" id="MDY0883458.1"/>
    </source>
</evidence>
<feature type="transmembrane region" description="Helical" evidence="1">
    <location>
        <begin position="28"/>
        <end position="44"/>
    </location>
</feature>
<feature type="domain" description="EamA" evidence="2">
    <location>
        <begin position="1"/>
        <end position="129"/>
    </location>
</feature>
<organism evidence="3 4">
    <name type="scientific">Dongia soli</name>
    <dbReference type="NCBI Taxonomy" id="600628"/>
    <lineage>
        <taxon>Bacteria</taxon>
        <taxon>Pseudomonadati</taxon>
        <taxon>Pseudomonadota</taxon>
        <taxon>Alphaproteobacteria</taxon>
        <taxon>Rhodospirillales</taxon>
        <taxon>Dongiaceae</taxon>
        <taxon>Dongia</taxon>
    </lineage>
</organism>
<sequence length="280" mass="29704">MILLATLAWSFAGLLTRMLSIDVATAVALRALAGGLFLFAYWLIRRRRAAFSQLVGVGRVGWIVVLLSIVAQAATTAGLFLTSVAHVSVIYATCPFVAALIAKFWLGEAIPRMTAIAILASICGVVLAVAGATGSSTLLGDAVAFLMTISFAIIIVLSKAYPGLKILEITILGALFTFLLFLPFSSTKGLDAWNIGVVTVYGFSNMVLAYLLFLKGARYVSAATSGLIVTLEIALSPYWVWLFFGEKIDTLTFIGGIIVTAAVAGHLVLMSSRPARHAHT</sequence>
<keyword evidence="4" id="KW-1185">Reference proteome</keyword>